<sequence length="510" mass="58724">MYRRTALRLSSNDKWRHSGYVSQLYNVYVKDSKAKLARETDGIPEGKRFRHKIEFYSHLCGKVIQHLQKQAMSPLMLSPESARWNYSGLFFTVLYNIKHTHQKDLIVLLVALTKLLRDEHYGLYKLDPLRDCVESFLTCLFTCSYNVLAQVQIIADSVEPTMNKWKRFADLLRDIHMERRRSQNHQINTANDPPSSDAIFSEPMASPVSDTTLASGDKHMVDSRVQTFCVNHEICASCLASDPSETLFATIINRATKRKDFARIGFVLHWLYTVGLFHDETTRFFTMMLDKMLEVEKYDRTEPHPRDLISVLNYSLSFDIVDNLRNKLYDCISSHNRASMLQLNIQDTNSLLNCLLEMDNIDQGLVVALFANIELLINTSVSSTANASNMVQSYLTERTQNNGEDHTKWSNLFVDFNELNNLVDTFVARGSLPRFLQNHGRRSTMTAFNARAHSADIRELSDITRKLEVLSNSLDETRPYCLKLIDYMLQRNSGGTMEPHMVETTTFNHT</sequence>
<comment type="caution">
    <text evidence="1">The sequence shown here is derived from an EMBL/GenBank/DDBJ whole genome shotgun (WGS) entry which is preliminary data.</text>
</comment>
<dbReference type="OrthoDB" id="366239at2759"/>
<evidence type="ECO:0000313" key="2">
    <source>
        <dbReference type="Proteomes" id="UP001057455"/>
    </source>
</evidence>
<keyword evidence="2" id="KW-1185">Reference proteome</keyword>
<dbReference type="AlphaFoldDB" id="A0A9W5WUU5"/>
<reference evidence="1" key="1">
    <citation type="submission" date="2019-12" db="EMBL/GenBank/DDBJ databases">
        <title>Genome sequence of Babesia ovis.</title>
        <authorList>
            <person name="Yamagishi J."/>
            <person name="Sevinc F."/>
            <person name="Xuan X."/>
        </authorList>
    </citation>
    <scope>NUCLEOTIDE SEQUENCE</scope>
    <source>
        <strain evidence="1">Selcuk</strain>
    </source>
</reference>
<evidence type="ECO:0000313" key="1">
    <source>
        <dbReference type="EMBL" id="GFE53607.1"/>
    </source>
</evidence>
<proteinExistence type="predicted"/>
<organism evidence="1 2">
    <name type="scientific">Babesia ovis</name>
    <dbReference type="NCBI Taxonomy" id="5869"/>
    <lineage>
        <taxon>Eukaryota</taxon>
        <taxon>Sar</taxon>
        <taxon>Alveolata</taxon>
        <taxon>Apicomplexa</taxon>
        <taxon>Aconoidasida</taxon>
        <taxon>Piroplasmida</taxon>
        <taxon>Babesiidae</taxon>
        <taxon>Babesia</taxon>
    </lineage>
</organism>
<gene>
    <name evidence="1" type="ORF">BaOVIS_010110</name>
</gene>
<accession>A0A9W5WUU5</accession>
<protein>
    <submittedName>
        <fullName evidence="1">Right handed beta helix region family protein, putative</fullName>
    </submittedName>
</protein>
<dbReference type="Proteomes" id="UP001057455">
    <property type="component" value="Unassembled WGS sequence"/>
</dbReference>
<name>A0A9W5WUU5_BABOV</name>
<dbReference type="EMBL" id="BLIY01000007">
    <property type="protein sequence ID" value="GFE53607.1"/>
    <property type="molecule type" value="Genomic_DNA"/>
</dbReference>